<dbReference type="InterPro" id="IPR000748">
    <property type="entry name" value="PsdUridine_synth_RsuA/RluB/E/F"/>
</dbReference>
<comment type="similarity">
    <text evidence="1 7">Belongs to the pseudouridine synthase RsuA family.</text>
</comment>
<dbReference type="CDD" id="cd00165">
    <property type="entry name" value="S4"/>
    <property type="match status" value="1"/>
</dbReference>
<dbReference type="Gene3D" id="3.30.70.580">
    <property type="entry name" value="Pseudouridine synthase I, catalytic domain, N-terminal subdomain"/>
    <property type="match status" value="1"/>
</dbReference>
<reference evidence="9 10" key="1">
    <citation type="submission" date="2017-05" db="EMBL/GenBank/DDBJ databases">
        <authorList>
            <person name="Song R."/>
            <person name="Chenine A.L."/>
            <person name="Ruprecht R.M."/>
        </authorList>
    </citation>
    <scope>NUCLEOTIDE SEQUENCE [LARGE SCALE GENOMIC DNA]</scope>
    <source>
        <strain evidence="9">SW32</strain>
    </source>
</reference>
<dbReference type="Gene3D" id="3.30.70.1560">
    <property type="entry name" value="Alpha-L RNA-binding motif"/>
    <property type="match status" value="1"/>
</dbReference>
<dbReference type="PANTHER" id="PTHR47683:SF3">
    <property type="entry name" value="RIBOSOMAL LARGE SUBUNIT PSEUDOURIDINE SYNTHASE B"/>
    <property type="match status" value="1"/>
</dbReference>
<dbReference type="InterPro" id="IPR036986">
    <property type="entry name" value="S4_RNA-bd_sf"/>
</dbReference>
<evidence type="ECO:0000256" key="3">
    <source>
        <dbReference type="ARBA" id="ARBA00022884"/>
    </source>
</evidence>
<dbReference type="FunFam" id="3.30.70.580:FF:000009">
    <property type="entry name" value="Pseudouridine synthase"/>
    <property type="match status" value="1"/>
</dbReference>
<keyword evidence="10" id="KW-1185">Reference proteome</keyword>
<evidence type="ECO:0000256" key="7">
    <source>
        <dbReference type="RuleBase" id="RU003887"/>
    </source>
</evidence>
<dbReference type="OrthoDB" id="9807213at2"/>
<dbReference type="Pfam" id="PF00849">
    <property type="entry name" value="PseudoU_synth_2"/>
    <property type="match status" value="1"/>
</dbReference>
<feature type="compositionally biased region" description="Basic and acidic residues" evidence="8">
    <location>
        <begin position="250"/>
        <end position="264"/>
    </location>
</feature>
<dbReference type="GO" id="GO:0005829">
    <property type="term" value="C:cytosol"/>
    <property type="evidence" value="ECO:0007669"/>
    <property type="project" value="UniProtKB-ARBA"/>
</dbReference>
<dbReference type="Pfam" id="PF01479">
    <property type="entry name" value="S4"/>
    <property type="match status" value="1"/>
</dbReference>
<evidence type="ECO:0000256" key="2">
    <source>
        <dbReference type="ARBA" id="ARBA00022552"/>
    </source>
</evidence>
<comment type="catalytic activity">
    <reaction evidence="5">
        <text>uridine(2605) in 23S rRNA = pseudouridine(2605) in 23S rRNA</text>
        <dbReference type="Rhea" id="RHEA:42520"/>
        <dbReference type="Rhea" id="RHEA-COMP:10095"/>
        <dbReference type="Rhea" id="RHEA-COMP:10096"/>
        <dbReference type="ChEBI" id="CHEBI:65314"/>
        <dbReference type="ChEBI" id="CHEBI:65315"/>
        <dbReference type="EC" id="5.4.99.22"/>
    </reaction>
</comment>
<dbReference type="InterPro" id="IPR050343">
    <property type="entry name" value="RsuA_PseudoU_synthase"/>
</dbReference>
<dbReference type="CDD" id="cd02556">
    <property type="entry name" value="PseudoU_synth_RluB"/>
    <property type="match status" value="1"/>
</dbReference>
<dbReference type="InterPro" id="IPR006145">
    <property type="entry name" value="PsdUridine_synth_RsuA/RluA"/>
</dbReference>
<dbReference type="SMART" id="SM00363">
    <property type="entry name" value="S4"/>
    <property type="match status" value="1"/>
</dbReference>
<dbReference type="InterPro" id="IPR042092">
    <property type="entry name" value="PsdUridine_s_RsuA/RluB/E/F_cat"/>
</dbReference>
<dbReference type="PROSITE" id="PS50889">
    <property type="entry name" value="S4"/>
    <property type="match status" value="1"/>
</dbReference>
<accession>A0A240UL43</accession>
<evidence type="ECO:0000256" key="5">
    <source>
        <dbReference type="ARBA" id="ARBA00036944"/>
    </source>
</evidence>
<dbReference type="GO" id="GO:0160139">
    <property type="term" value="F:23S rRNA pseudouridine(2605) synthase activity"/>
    <property type="evidence" value="ECO:0007669"/>
    <property type="project" value="UniProtKB-EC"/>
</dbReference>
<keyword evidence="4 7" id="KW-0413">Isomerase</keyword>
<protein>
    <recommendedName>
        <fullName evidence="7">Pseudouridine synthase</fullName>
        <ecNumber evidence="7">5.4.99.-</ecNumber>
    </recommendedName>
</protein>
<dbReference type="Gene3D" id="3.10.290.10">
    <property type="entry name" value="RNA-binding S4 domain"/>
    <property type="match status" value="1"/>
</dbReference>
<feature type="region of interest" description="Disordered" evidence="8">
    <location>
        <begin position="250"/>
        <end position="374"/>
    </location>
</feature>
<keyword evidence="2" id="KW-0698">rRNA processing</keyword>
<dbReference type="EMBL" id="CP021358">
    <property type="protein sequence ID" value="ART62227.1"/>
    <property type="molecule type" value="Genomic_DNA"/>
</dbReference>
<dbReference type="SUPFAM" id="SSF55174">
    <property type="entry name" value="Alpha-L RNA-binding motif"/>
    <property type="match status" value="1"/>
</dbReference>
<dbReference type="GO" id="GO:0000455">
    <property type="term" value="P:enzyme-directed rRNA pseudouridine synthesis"/>
    <property type="evidence" value="ECO:0007669"/>
    <property type="project" value="UniProtKB-ARBA"/>
</dbReference>
<dbReference type="AlphaFoldDB" id="A0A240UL43"/>
<evidence type="ECO:0000313" key="10">
    <source>
        <dbReference type="Proteomes" id="UP000194457"/>
    </source>
</evidence>
<feature type="compositionally biased region" description="Basic and acidic residues" evidence="8">
    <location>
        <begin position="344"/>
        <end position="354"/>
    </location>
</feature>
<dbReference type="InterPro" id="IPR020094">
    <property type="entry name" value="TruA/RsuA/RluB/E/F_N"/>
</dbReference>
<comment type="function">
    <text evidence="6">Responsible for synthesis of pseudouridine from uracil-2605 in 23S ribosomal RNA.</text>
</comment>
<dbReference type="PANTHER" id="PTHR47683">
    <property type="entry name" value="PSEUDOURIDINE SYNTHASE FAMILY PROTEIN-RELATED"/>
    <property type="match status" value="1"/>
</dbReference>
<dbReference type="EC" id="5.4.99.-" evidence="7"/>
<dbReference type="GO" id="GO:0003723">
    <property type="term" value="F:RNA binding"/>
    <property type="evidence" value="ECO:0007669"/>
    <property type="project" value="UniProtKB-KW"/>
</dbReference>
<name>A0A240UL43_9GAMM</name>
<evidence type="ECO:0000256" key="6">
    <source>
        <dbReference type="ARBA" id="ARBA00037383"/>
    </source>
</evidence>
<gene>
    <name evidence="9" type="ORF">B9H00_03360</name>
</gene>
<evidence type="ECO:0000256" key="4">
    <source>
        <dbReference type="ARBA" id="ARBA00023235"/>
    </source>
</evidence>
<evidence type="ECO:0000313" key="9">
    <source>
        <dbReference type="EMBL" id="ART62227.1"/>
    </source>
</evidence>
<dbReference type="SUPFAM" id="SSF55120">
    <property type="entry name" value="Pseudouridine synthase"/>
    <property type="match status" value="1"/>
</dbReference>
<feature type="compositionally biased region" description="Basic and acidic residues" evidence="8">
    <location>
        <begin position="278"/>
        <end position="327"/>
    </location>
</feature>
<dbReference type="InterPro" id="IPR020103">
    <property type="entry name" value="PsdUridine_synth_cat_dom_sf"/>
</dbReference>
<dbReference type="Proteomes" id="UP000194457">
    <property type="component" value="Chromosome"/>
</dbReference>
<proteinExistence type="inferred from homology"/>
<keyword evidence="3" id="KW-0694">RNA-binding</keyword>
<evidence type="ECO:0000256" key="1">
    <source>
        <dbReference type="ARBA" id="ARBA00008348"/>
    </source>
</evidence>
<dbReference type="InterPro" id="IPR018496">
    <property type="entry name" value="PsdUridine_synth_RsuA/RluB_CS"/>
</dbReference>
<dbReference type="NCBIfam" id="TIGR00093">
    <property type="entry name" value="pseudouridine synthase"/>
    <property type="match status" value="1"/>
</dbReference>
<dbReference type="InterPro" id="IPR002942">
    <property type="entry name" value="S4_RNA-bd"/>
</dbReference>
<dbReference type="NCBIfam" id="NF007976">
    <property type="entry name" value="PRK10700.1"/>
    <property type="match status" value="1"/>
</dbReference>
<evidence type="ECO:0000256" key="8">
    <source>
        <dbReference type="SAM" id="MobiDB-lite"/>
    </source>
</evidence>
<dbReference type="FunFam" id="3.30.70.1560:FF:000001">
    <property type="entry name" value="Pseudouridine synthase"/>
    <property type="match status" value="1"/>
</dbReference>
<organism evidence="9 10">
    <name type="scientific">Kushneria marisflavi</name>
    <dbReference type="NCBI Taxonomy" id="157779"/>
    <lineage>
        <taxon>Bacteria</taxon>
        <taxon>Pseudomonadati</taxon>
        <taxon>Pseudomonadota</taxon>
        <taxon>Gammaproteobacteria</taxon>
        <taxon>Oceanospirillales</taxon>
        <taxon>Halomonadaceae</taxon>
        <taxon>Kushneria</taxon>
    </lineage>
</organism>
<dbReference type="PROSITE" id="PS01149">
    <property type="entry name" value="PSI_RSU"/>
    <property type="match status" value="1"/>
</dbReference>
<dbReference type="FunFam" id="3.10.290.10:FF:000003">
    <property type="entry name" value="Pseudouridine synthase"/>
    <property type="match status" value="1"/>
</dbReference>
<dbReference type="KEGG" id="kma:B9H00_03360"/>
<sequence length="374" mass="42336">MNTEKLQKVLARAGLGSRREMEAAIGAGRINVNGETAKLGDRISEDARVTVDGRPVTLKSSEASSRRVIMYNKPEGELCTRRDPEGRRTVFEHLPRLSGERWIAIGRLDINTSGLLLFTTDGELANRLMHPSMQIEREYAVRVMGEVTIEHVRAMVEGVMLEDGPARFTDVQEFGGEGINTWFHVVIMEGRNREVRRLWESQGLTVSRLKRVRYGSVFLDKRARAGEWTELTQQEVDDLSELAGLEKRKVPALTPDEKNRWNRDKNKRRPVRGVKSPEAARSDAQEGTSRRQDKTSQRQESMSRRSERRDEVRPMTPREKRNEKRSDLGNWSSTAPTGNRRPAGKSDKGQERRGSNNQKGNAGTPPGRKGGGRR</sequence>